<dbReference type="GO" id="GO:0055085">
    <property type="term" value="P:transmembrane transport"/>
    <property type="evidence" value="ECO:0007669"/>
    <property type="project" value="InterPro"/>
</dbReference>
<dbReference type="InterPro" id="IPR051045">
    <property type="entry name" value="TonB-dependent_transducer"/>
</dbReference>
<evidence type="ECO:0000256" key="7">
    <source>
        <dbReference type="ARBA" id="ARBA00022927"/>
    </source>
</evidence>
<dbReference type="GO" id="GO:0031992">
    <property type="term" value="F:energy transducer activity"/>
    <property type="evidence" value="ECO:0007669"/>
    <property type="project" value="TreeGrafter"/>
</dbReference>
<evidence type="ECO:0000256" key="4">
    <source>
        <dbReference type="ARBA" id="ARBA00022475"/>
    </source>
</evidence>
<accession>A0A849L1M8</accession>
<keyword evidence="9" id="KW-0472">Membrane</keyword>
<dbReference type="Gene3D" id="3.30.1150.10">
    <property type="match status" value="1"/>
</dbReference>
<protein>
    <submittedName>
        <fullName evidence="12">TonB family protein</fullName>
    </submittedName>
</protein>
<dbReference type="AlphaFoldDB" id="A0A849L1M8"/>
<keyword evidence="7" id="KW-0653">Protein transport</keyword>
<dbReference type="PANTHER" id="PTHR33446:SF2">
    <property type="entry name" value="PROTEIN TONB"/>
    <property type="match status" value="1"/>
</dbReference>
<evidence type="ECO:0000256" key="10">
    <source>
        <dbReference type="SAM" id="MobiDB-lite"/>
    </source>
</evidence>
<proteinExistence type="inferred from homology"/>
<gene>
    <name evidence="12" type="ORF">HMH01_07060</name>
</gene>
<comment type="similarity">
    <text evidence="2">Belongs to the TonB family.</text>
</comment>
<comment type="subcellular location">
    <subcellularLocation>
        <location evidence="1">Cell inner membrane</location>
        <topology evidence="1">Single-pass membrane protein</topology>
        <orientation evidence="1">Periplasmic side</orientation>
    </subcellularLocation>
</comment>
<dbReference type="GO" id="GO:0098797">
    <property type="term" value="C:plasma membrane protein complex"/>
    <property type="evidence" value="ECO:0007669"/>
    <property type="project" value="TreeGrafter"/>
</dbReference>
<keyword evidence="8" id="KW-1133">Transmembrane helix</keyword>
<evidence type="ECO:0000256" key="5">
    <source>
        <dbReference type="ARBA" id="ARBA00022519"/>
    </source>
</evidence>
<reference evidence="12 13" key="1">
    <citation type="submission" date="2020-05" db="EMBL/GenBank/DDBJ databases">
        <title>Gimesia benthica sp. nov., a novel planctomycete isolated from a deep-sea water sample of the Northwest Indian Ocean.</title>
        <authorList>
            <person name="Wang J."/>
            <person name="Ruan C."/>
            <person name="Song L."/>
            <person name="Zhu Y."/>
            <person name="Li A."/>
            <person name="Zheng X."/>
            <person name="Wang L."/>
            <person name="Lu Z."/>
            <person name="Huang Y."/>
            <person name="Du W."/>
            <person name="Zhou Y."/>
            <person name="Huang L."/>
            <person name="Dai X."/>
        </authorList>
    </citation>
    <scope>NUCLEOTIDE SEQUENCE [LARGE SCALE GENOMIC DNA]</scope>
    <source>
        <strain evidence="12 13">YYQ-30</strain>
    </source>
</reference>
<evidence type="ECO:0000256" key="9">
    <source>
        <dbReference type="ARBA" id="ARBA00023136"/>
    </source>
</evidence>
<feature type="compositionally biased region" description="Basic and acidic residues" evidence="10">
    <location>
        <begin position="200"/>
        <end position="213"/>
    </location>
</feature>
<dbReference type="Proteomes" id="UP000572377">
    <property type="component" value="Unassembled WGS sequence"/>
</dbReference>
<dbReference type="PANTHER" id="PTHR33446">
    <property type="entry name" value="PROTEIN TONB-RELATED"/>
    <property type="match status" value="1"/>
</dbReference>
<dbReference type="SUPFAM" id="SSF74653">
    <property type="entry name" value="TolA/TonB C-terminal domain"/>
    <property type="match status" value="1"/>
</dbReference>
<feature type="compositionally biased region" description="Low complexity" evidence="10">
    <location>
        <begin position="214"/>
        <end position="225"/>
    </location>
</feature>
<evidence type="ECO:0000313" key="13">
    <source>
        <dbReference type="Proteomes" id="UP000572377"/>
    </source>
</evidence>
<evidence type="ECO:0000256" key="3">
    <source>
        <dbReference type="ARBA" id="ARBA00022448"/>
    </source>
</evidence>
<dbReference type="InterPro" id="IPR006260">
    <property type="entry name" value="TonB/TolA_C"/>
</dbReference>
<feature type="region of interest" description="Disordered" evidence="10">
    <location>
        <begin position="187"/>
        <end position="225"/>
    </location>
</feature>
<comment type="caution">
    <text evidence="12">The sequence shown here is derived from an EMBL/GenBank/DDBJ whole genome shotgun (WGS) entry which is preliminary data.</text>
</comment>
<evidence type="ECO:0000256" key="2">
    <source>
        <dbReference type="ARBA" id="ARBA00006555"/>
    </source>
</evidence>
<dbReference type="RefSeq" id="WP_171323747.1">
    <property type="nucleotide sequence ID" value="NZ_JABFBC010000001.1"/>
</dbReference>
<evidence type="ECO:0000256" key="8">
    <source>
        <dbReference type="ARBA" id="ARBA00022989"/>
    </source>
</evidence>
<dbReference type="GO" id="GO:0015031">
    <property type="term" value="P:protein transport"/>
    <property type="evidence" value="ECO:0007669"/>
    <property type="project" value="UniProtKB-KW"/>
</dbReference>
<dbReference type="EMBL" id="JABFBC010000001">
    <property type="protein sequence ID" value="NNU80196.1"/>
    <property type="molecule type" value="Genomic_DNA"/>
</dbReference>
<keyword evidence="4" id="KW-1003">Cell membrane</keyword>
<evidence type="ECO:0000259" key="11">
    <source>
        <dbReference type="PROSITE" id="PS52015"/>
    </source>
</evidence>
<keyword evidence="3" id="KW-0813">Transport</keyword>
<feature type="domain" description="TonB C-terminal" evidence="11">
    <location>
        <begin position="234"/>
        <end position="324"/>
    </location>
</feature>
<feature type="compositionally biased region" description="Low complexity" evidence="10">
    <location>
        <begin position="73"/>
        <end position="93"/>
    </location>
</feature>
<dbReference type="Pfam" id="PF03544">
    <property type="entry name" value="TonB_C"/>
    <property type="match status" value="1"/>
</dbReference>
<sequence length="324" mass="32849">MIPDPKARIPEAPRPRGTATLGIWLALSGLAHAAAVALAIGLPGRPPGDAEAQVISVELVLEAPSLASTEAAPLAGGAPAAPVAPAETTDAPDVAPTDSPPPARTAPMELATLSGRDAAPVAPDRPDRPVHSAQSMAQPVAPLPSPGALSRPRPDTAPAPDAPQALVAESAPAPFEPPSRALATAIRPLPRPEAPPEPQISRRAEPEAAREAAPDAPARAQSNRAAASAGVSAAYAQRLLAHVERHKRYPASAQRARIGGAARLAVTIDAAGALRDARLLGATGHEVLDREALATAARAAPYPLPEGGLDGPAFSFSVTLRFGR</sequence>
<keyword evidence="5" id="KW-0997">Cell inner membrane</keyword>
<feature type="region of interest" description="Disordered" evidence="10">
    <location>
        <begin position="73"/>
        <end position="162"/>
    </location>
</feature>
<evidence type="ECO:0000313" key="12">
    <source>
        <dbReference type="EMBL" id="NNU80196.1"/>
    </source>
</evidence>
<organism evidence="12 13">
    <name type="scientific">Halovulum dunhuangense</name>
    <dbReference type="NCBI Taxonomy" id="1505036"/>
    <lineage>
        <taxon>Bacteria</taxon>
        <taxon>Pseudomonadati</taxon>
        <taxon>Pseudomonadota</taxon>
        <taxon>Alphaproteobacteria</taxon>
        <taxon>Rhodobacterales</taxon>
        <taxon>Paracoccaceae</taxon>
        <taxon>Halovulum</taxon>
    </lineage>
</organism>
<evidence type="ECO:0000256" key="6">
    <source>
        <dbReference type="ARBA" id="ARBA00022692"/>
    </source>
</evidence>
<evidence type="ECO:0000256" key="1">
    <source>
        <dbReference type="ARBA" id="ARBA00004383"/>
    </source>
</evidence>
<keyword evidence="13" id="KW-1185">Reference proteome</keyword>
<feature type="compositionally biased region" description="Pro residues" evidence="10">
    <location>
        <begin position="189"/>
        <end position="198"/>
    </location>
</feature>
<dbReference type="NCBIfam" id="TIGR01352">
    <property type="entry name" value="tonB_Cterm"/>
    <property type="match status" value="1"/>
</dbReference>
<keyword evidence="6" id="KW-0812">Transmembrane</keyword>
<name>A0A849L1M8_9RHOB</name>
<dbReference type="InterPro" id="IPR037682">
    <property type="entry name" value="TonB_C"/>
</dbReference>
<dbReference type="PROSITE" id="PS52015">
    <property type="entry name" value="TONB_CTD"/>
    <property type="match status" value="1"/>
</dbReference>